<accession>A0AAV4S8Q9</accession>
<comment type="caution">
    <text evidence="1">The sequence shown here is derived from an EMBL/GenBank/DDBJ whole genome shotgun (WGS) entry which is preliminary data.</text>
</comment>
<dbReference type="AlphaFoldDB" id="A0AAV4S8Q9"/>
<name>A0AAV4S8Q9_CAEEX</name>
<sequence length="142" mass="16282">MPRHRWNLNIRFAREESPVDNFEWIISSSFSFPRGESAPPNFVVCAEGWTSKCPCHGSISWLKFLLYNQLSASHAPHPCYPTAPRPALKGLSPSTEPQIYLPIHGQYNIVFKALKPNLYILIPCIIARFFIFCDHESSLYEN</sequence>
<dbReference type="EMBL" id="BPLR01009168">
    <property type="protein sequence ID" value="GIY30040.1"/>
    <property type="molecule type" value="Genomic_DNA"/>
</dbReference>
<reference evidence="1 2" key="1">
    <citation type="submission" date="2021-06" db="EMBL/GenBank/DDBJ databases">
        <title>Caerostris extrusa draft genome.</title>
        <authorList>
            <person name="Kono N."/>
            <person name="Arakawa K."/>
        </authorList>
    </citation>
    <scope>NUCLEOTIDE SEQUENCE [LARGE SCALE GENOMIC DNA]</scope>
</reference>
<evidence type="ECO:0000313" key="1">
    <source>
        <dbReference type="EMBL" id="GIY30040.1"/>
    </source>
</evidence>
<protein>
    <submittedName>
        <fullName evidence="1">Uncharacterized protein</fullName>
    </submittedName>
</protein>
<proteinExistence type="predicted"/>
<evidence type="ECO:0000313" key="2">
    <source>
        <dbReference type="Proteomes" id="UP001054945"/>
    </source>
</evidence>
<dbReference type="Proteomes" id="UP001054945">
    <property type="component" value="Unassembled WGS sequence"/>
</dbReference>
<organism evidence="1 2">
    <name type="scientific">Caerostris extrusa</name>
    <name type="common">Bark spider</name>
    <name type="synonym">Caerostris bankana</name>
    <dbReference type="NCBI Taxonomy" id="172846"/>
    <lineage>
        <taxon>Eukaryota</taxon>
        <taxon>Metazoa</taxon>
        <taxon>Ecdysozoa</taxon>
        <taxon>Arthropoda</taxon>
        <taxon>Chelicerata</taxon>
        <taxon>Arachnida</taxon>
        <taxon>Araneae</taxon>
        <taxon>Araneomorphae</taxon>
        <taxon>Entelegynae</taxon>
        <taxon>Araneoidea</taxon>
        <taxon>Araneidae</taxon>
        <taxon>Caerostris</taxon>
    </lineage>
</organism>
<gene>
    <name evidence="1" type="ORF">CEXT_713811</name>
</gene>
<keyword evidence="2" id="KW-1185">Reference proteome</keyword>